<protein>
    <submittedName>
        <fullName evidence="1">Uncharacterized protein</fullName>
    </submittedName>
</protein>
<reference evidence="1" key="2">
    <citation type="journal article" date="2015" name="Data Brief">
        <title>Shoot transcriptome of the giant reed, Arundo donax.</title>
        <authorList>
            <person name="Barrero R.A."/>
            <person name="Guerrero F.D."/>
            <person name="Moolhuijzen P."/>
            <person name="Goolsby J.A."/>
            <person name="Tidwell J."/>
            <person name="Bellgard S.E."/>
            <person name="Bellgard M.I."/>
        </authorList>
    </citation>
    <scope>NUCLEOTIDE SEQUENCE</scope>
    <source>
        <tissue evidence="1">Shoot tissue taken approximately 20 cm above the soil surface</tissue>
    </source>
</reference>
<reference evidence="1" key="1">
    <citation type="submission" date="2014-09" db="EMBL/GenBank/DDBJ databases">
        <authorList>
            <person name="Magalhaes I.L.F."/>
            <person name="Oliveira U."/>
            <person name="Santos F.R."/>
            <person name="Vidigal T.H.D.A."/>
            <person name="Brescovit A.D."/>
            <person name="Santos A.J."/>
        </authorList>
    </citation>
    <scope>NUCLEOTIDE SEQUENCE</scope>
    <source>
        <tissue evidence="1">Shoot tissue taken approximately 20 cm above the soil surface</tissue>
    </source>
</reference>
<dbReference type="EMBL" id="GBRH01265783">
    <property type="protein sequence ID" value="JAD32112.1"/>
    <property type="molecule type" value="Transcribed_RNA"/>
</dbReference>
<proteinExistence type="predicted"/>
<evidence type="ECO:0000313" key="1">
    <source>
        <dbReference type="EMBL" id="JAD32112.1"/>
    </source>
</evidence>
<sequence length="41" mass="4827">MIQEERRHFPSSCFMEVVIIAMWTISVHRNNIIFNAGTISF</sequence>
<organism evidence="1">
    <name type="scientific">Arundo donax</name>
    <name type="common">Giant reed</name>
    <name type="synonym">Donax arundinaceus</name>
    <dbReference type="NCBI Taxonomy" id="35708"/>
    <lineage>
        <taxon>Eukaryota</taxon>
        <taxon>Viridiplantae</taxon>
        <taxon>Streptophyta</taxon>
        <taxon>Embryophyta</taxon>
        <taxon>Tracheophyta</taxon>
        <taxon>Spermatophyta</taxon>
        <taxon>Magnoliopsida</taxon>
        <taxon>Liliopsida</taxon>
        <taxon>Poales</taxon>
        <taxon>Poaceae</taxon>
        <taxon>PACMAD clade</taxon>
        <taxon>Arundinoideae</taxon>
        <taxon>Arundineae</taxon>
        <taxon>Arundo</taxon>
    </lineage>
</organism>
<accession>A0A0A8ZBA7</accession>
<name>A0A0A8ZBA7_ARUDO</name>
<dbReference type="AlphaFoldDB" id="A0A0A8ZBA7"/>